<evidence type="ECO:0000313" key="1">
    <source>
        <dbReference type="EMBL" id="KAJ0180122.1"/>
    </source>
</evidence>
<comment type="caution">
    <text evidence="1">The sequence shown here is derived from an EMBL/GenBank/DDBJ whole genome shotgun (WGS) entry which is preliminary data.</text>
</comment>
<organism evidence="1 2">
    <name type="scientific">Dendrolimus kikuchii</name>
    <dbReference type="NCBI Taxonomy" id="765133"/>
    <lineage>
        <taxon>Eukaryota</taxon>
        <taxon>Metazoa</taxon>
        <taxon>Ecdysozoa</taxon>
        <taxon>Arthropoda</taxon>
        <taxon>Hexapoda</taxon>
        <taxon>Insecta</taxon>
        <taxon>Pterygota</taxon>
        <taxon>Neoptera</taxon>
        <taxon>Endopterygota</taxon>
        <taxon>Lepidoptera</taxon>
        <taxon>Glossata</taxon>
        <taxon>Ditrysia</taxon>
        <taxon>Bombycoidea</taxon>
        <taxon>Lasiocampidae</taxon>
        <taxon>Dendrolimus</taxon>
    </lineage>
</organism>
<accession>A0ACC1D8C4</accession>
<keyword evidence="2" id="KW-1185">Reference proteome</keyword>
<dbReference type="EMBL" id="CM034393">
    <property type="protein sequence ID" value="KAJ0180122.1"/>
    <property type="molecule type" value="Genomic_DNA"/>
</dbReference>
<dbReference type="Proteomes" id="UP000824533">
    <property type="component" value="Linkage Group LG07"/>
</dbReference>
<name>A0ACC1D8C4_9NEOP</name>
<protein>
    <submittedName>
        <fullName evidence="1">Uncharacterized protein</fullName>
    </submittedName>
</protein>
<evidence type="ECO:0000313" key="2">
    <source>
        <dbReference type="Proteomes" id="UP000824533"/>
    </source>
</evidence>
<gene>
    <name evidence="1" type="ORF">K1T71_004713</name>
</gene>
<reference evidence="1 2" key="1">
    <citation type="journal article" date="2021" name="Front. Genet.">
        <title>Chromosome-Level Genome Assembly Reveals Significant Gene Expansion in the Toll and IMD Signaling Pathways of Dendrolimus kikuchii.</title>
        <authorList>
            <person name="Zhou J."/>
            <person name="Wu P."/>
            <person name="Xiong Z."/>
            <person name="Liu N."/>
            <person name="Zhao N."/>
            <person name="Ji M."/>
            <person name="Qiu Y."/>
            <person name="Yang B."/>
        </authorList>
    </citation>
    <scope>NUCLEOTIDE SEQUENCE [LARGE SCALE GENOMIC DNA]</scope>
    <source>
        <strain evidence="1">Ann1</strain>
    </source>
</reference>
<proteinExistence type="predicted"/>
<sequence>MPRKYVRKVGAKPRGMWTEEALLAAFEELRQKKCSINEISRQYGIPSRTLRRRFAKQDTKKITLGKHPVLDFDNEKRLVAHVQKLEAAGFPITRDMLRRLAFEFAEKLVVKHNFDKETRKAGPHWLQSFLERHSELSVRQAEGLSVARVQGLNRKEVDKMFKLLLQILTKHDLINKPDRIFNIDETGVQLNNKPGKVIATKGAKSVHSVTSGEKGETVSIVACCNAAGNFLPPVVIIKGVNKKPEFQDGLPPGSEVYMNKKSAYINAELFQKWLIQHFVPRKPQGKVILVLDGACGIYPYNPAAIPESFFAISDLSNGVCNEQENVSNNERGGLLDPSCSSPTLLNLEDDEIRVSPTLAQILSSTPPNLDVNHETSGSLNTEKQNLPDSPSLLSAQQSGPSSFTGQLDAEIEKETPSKHLQEYSPIPKIPVPLYKRGKQSAAVLTSEENIIARKNKGKATSNLPCKKSKQPRKLTKKRARASSEKTDGSSTCASDDSSKENESYVSVKNSKYYRVKKLRLRKTHQTKNVNTQNTMQCPVRKAQETKGIGKVFNQRDEHSNESDSSQNGGNECVECFEDFAKTKSKVDWIQCVMCKNWLHETCTMYGDYCNQCQRLKLRHEKKKLKI</sequence>